<evidence type="ECO:0000313" key="3">
    <source>
        <dbReference type="Proteomes" id="UP000059680"/>
    </source>
</evidence>
<reference evidence="2 3" key="3">
    <citation type="journal article" date="2013" name="Rice">
        <title>Improvement of the Oryza sativa Nipponbare reference genome using next generation sequence and optical map data.</title>
        <authorList>
            <person name="Kawahara Y."/>
            <person name="de la Bastide M."/>
            <person name="Hamilton J.P."/>
            <person name="Kanamori H."/>
            <person name="McCombie W.R."/>
            <person name="Ouyang S."/>
            <person name="Schwartz D.C."/>
            <person name="Tanaka T."/>
            <person name="Wu J."/>
            <person name="Zhou S."/>
            <person name="Childs K.L."/>
            <person name="Davidson R.M."/>
            <person name="Lin H."/>
            <person name="Quesada-Ocampo L."/>
            <person name="Vaillancourt B."/>
            <person name="Sakai H."/>
            <person name="Lee S.S."/>
            <person name="Kim J."/>
            <person name="Numa H."/>
            <person name="Itoh T."/>
            <person name="Buell C.R."/>
            <person name="Matsumoto T."/>
        </authorList>
    </citation>
    <scope>NUCLEOTIDE SEQUENCE [LARGE SCALE GENOMIC DNA]</scope>
    <source>
        <strain evidence="3">cv. Nipponbare</strain>
    </source>
</reference>
<sequence length="109" mass="11960">MNCTNMGSMSLPVMFSNDMGHMAHLSPGTRTNSTKYHRREGQQSCSCHQLGSRKKRALCSNAWNIGNGIATIMSIGITEPRSKQEDASEKQTTASSEFREQEMTSSVAS</sequence>
<dbReference type="EMBL" id="AP014965">
    <property type="protein sequence ID" value="BAT09323.1"/>
    <property type="molecule type" value="Genomic_DNA"/>
</dbReference>
<dbReference type="AlphaFoldDB" id="A0A0P0XQD0"/>
<gene>
    <name evidence="2" type="ordered locus">Os09g0553150</name>
    <name evidence="2" type="ORF">OSNPB_090553150</name>
</gene>
<dbReference type="PaxDb" id="39947-A0A0P0XQD0"/>
<protein>
    <submittedName>
        <fullName evidence="2">Os09g0553150 protein</fullName>
    </submittedName>
</protein>
<dbReference type="InParanoid" id="A0A0P0XQD0"/>
<accession>A0A0P0XQD0</accession>
<organism evidence="2 3">
    <name type="scientific">Oryza sativa subsp. japonica</name>
    <name type="common">Rice</name>
    <dbReference type="NCBI Taxonomy" id="39947"/>
    <lineage>
        <taxon>Eukaryota</taxon>
        <taxon>Viridiplantae</taxon>
        <taxon>Streptophyta</taxon>
        <taxon>Embryophyta</taxon>
        <taxon>Tracheophyta</taxon>
        <taxon>Spermatophyta</taxon>
        <taxon>Magnoliopsida</taxon>
        <taxon>Liliopsida</taxon>
        <taxon>Poales</taxon>
        <taxon>Poaceae</taxon>
        <taxon>BOP clade</taxon>
        <taxon>Oryzoideae</taxon>
        <taxon>Oryzeae</taxon>
        <taxon>Oryzinae</taxon>
        <taxon>Oryza</taxon>
        <taxon>Oryza sativa</taxon>
    </lineage>
</organism>
<dbReference type="Proteomes" id="UP000059680">
    <property type="component" value="Chromosome 9"/>
</dbReference>
<keyword evidence="3" id="KW-1185">Reference proteome</keyword>
<reference evidence="2 3" key="2">
    <citation type="journal article" date="2013" name="Plant Cell Physiol.">
        <title>Rice Annotation Project Database (RAP-DB): an integrative and interactive database for rice genomics.</title>
        <authorList>
            <person name="Sakai H."/>
            <person name="Lee S.S."/>
            <person name="Tanaka T."/>
            <person name="Numa H."/>
            <person name="Kim J."/>
            <person name="Kawahara Y."/>
            <person name="Wakimoto H."/>
            <person name="Yang C.C."/>
            <person name="Iwamoto M."/>
            <person name="Abe T."/>
            <person name="Yamada Y."/>
            <person name="Muto A."/>
            <person name="Inokuchi H."/>
            <person name="Ikemura T."/>
            <person name="Matsumoto T."/>
            <person name="Sasaki T."/>
            <person name="Itoh T."/>
        </authorList>
    </citation>
    <scope>NUCLEOTIDE SEQUENCE [LARGE SCALE GENOMIC DNA]</scope>
    <source>
        <strain evidence="3">cv. Nipponbare</strain>
    </source>
</reference>
<evidence type="ECO:0000313" key="2">
    <source>
        <dbReference type="EMBL" id="BAT09323.1"/>
    </source>
</evidence>
<reference evidence="3" key="1">
    <citation type="journal article" date="2005" name="Nature">
        <title>The map-based sequence of the rice genome.</title>
        <authorList>
            <consortium name="International rice genome sequencing project (IRGSP)"/>
            <person name="Matsumoto T."/>
            <person name="Wu J."/>
            <person name="Kanamori H."/>
            <person name="Katayose Y."/>
            <person name="Fujisawa M."/>
            <person name="Namiki N."/>
            <person name="Mizuno H."/>
            <person name="Yamamoto K."/>
            <person name="Antonio B.A."/>
            <person name="Baba T."/>
            <person name="Sakata K."/>
            <person name="Nagamura Y."/>
            <person name="Aoki H."/>
            <person name="Arikawa K."/>
            <person name="Arita K."/>
            <person name="Bito T."/>
            <person name="Chiden Y."/>
            <person name="Fujitsuka N."/>
            <person name="Fukunaka R."/>
            <person name="Hamada M."/>
            <person name="Harada C."/>
            <person name="Hayashi A."/>
            <person name="Hijishita S."/>
            <person name="Honda M."/>
            <person name="Hosokawa S."/>
            <person name="Ichikawa Y."/>
            <person name="Idonuma A."/>
            <person name="Iijima M."/>
            <person name="Ikeda M."/>
            <person name="Ikeno M."/>
            <person name="Ito K."/>
            <person name="Ito S."/>
            <person name="Ito T."/>
            <person name="Ito Y."/>
            <person name="Ito Y."/>
            <person name="Iwabuchi A."/>
            <person name="Kamiya K."/>
            <person name="Karasawa W."/>
            <person name="Kurita K."/>
            <person name="Katagiri S."/>
            <person name="Kikuta A."/>
            <person name="Kobayashi H."/>
            <person name="Kobayashi N."/>
            <person name="Machita K."/>
            <person name="Maehara T."/>
            <person name="Masukawa M."/>
            <person name="Mizubayashi T."/>
            <person name="Mukai Y."/>
            <person name="Nagasaki H."/>
            <person name="Nagata Y."/>
            <person name="Naito S."/>
            <person name="Nakashima M."/>
            <person name="Nakama Y."/>
            <person name="Nakamichi Y."/>
            <person name="Nakamura M."/>
            <person name="Meguro A."/>
            <person name="Negishi M."/>
            <person name="Ohta I."/>
            <person name="Ohta T."/>
            <person name="Okamoto M."/>
            <person name="Ono N."/>
            <person name="Saji S."/>
            <person name="Sakaguchi M."/>
            <person name="Sakai K."/>
            <person name="Shibata M."/>
            <person name="Shimokawa T."/>
            <person name="Song J."/>
            <person name="Takazaki Y."/>
            <person name="Terasawa K."/>
            <person name="Tsugane M."/>
            <person name="Tsuji K."/>
            <person name="Ueda S."/>
            <person name="Waki K."/>
            <person name="Yamagata H."/>
            <person name="Yamamoto M."/>
            <person name="Yamamoto S."/>
            <person name="Yamane H."/>
            <person name="Yoshiki S."/>
            <person name="Yoshihara R."/>
            <person name="Yukawa K."/>
            <person name="Zhong H."/>
            <person name="Yano M."/>
            <person name="Yuan Q."/>
            <person name="Ouyang S."/>
            <person name="Liu J."/>
            <person name="Jones K.M."/>
            <person name="Gansberger K."/>
            <person name="Moffat K."/>
            <person name="Hill J."/>
            <person name="Bera J."/>
            <person name="Fadrosh D."/>
            <person name="Jin S."/>
            <person name="Johri S."/>
            <person name="Kim M."/>
            <person name="Overton L."/>
            <person name="Reardon M."/>
            <person name="Tsitrin T."/>
            <person name="Vuong H."/>
            <person name="Weaver B."/>
            <person name="Ciecko A."/>
            <person name="Tallon L."/>
            <person name="Jackson J."/>
            <person name="Pai G."/>
            <person name="Aken S.V."/>
            <person name="Utterback T."/>
            <person name="Reidmuller S."/>
            <person name="Feldblyum T."/>
            <person name="Hsiao J."/>
            <person name="Zismann V."/>
            <person name="Iobst S."/>
            <person name="de Vazeille A.R."/>
            <person name="Buell C.R."/>
            <person name="Ying K."/>
            <person name="Li Y."/>
            <person name="Lu T."/>
            <person name="Huang Y."/>
            <person name="Zhao Q."/>
            <person name="Feng Q."/>
            <person name="Zhang L."/>
            <person name="Zhu J."/>
            <person name="Weng Q."/>
            <person name="Mu J."/>
            <person name="Lu Y."/>
            <person name="Fan D."/>
            <person name="Liu Y."/>
            <person name="Guan J."/>
            <person name="Zhang Y."/>
            <person name="Yu S."/>
            <person name="Liu X."/>
            <person name="Zhang Y."/>
            <person name="Hong G."/>
            <person name="Han B."/>
            <person name="Choisne N."/>
            <person name="Demange N."/>
            <person name="Orjeda G."/>
            <person name="Samain S."/>
            <person name="Cattolico L."/>
            <person name="Pelletier E."/>
            <person name="Couloux A."/>
            <person name="Segurens B."/>
            <person name="Wincker P."/>
            <person name="D'Hont A."/>
            <person name="Scarpelli C."/>
            <person name="Weissenbach J."/>
            <person name="Salanoubat M."/>
            <person name="Quetier F."/>
            <person name="Yu Y."/>
            <person name="Kim H.R."/>
            <person name="Rambo T."/>
            <person name="Currie J."/>
            <person name="Collura K."/>
            <person name="Luo M."/>
            <person name="Yang T."/>
            <person name="Ammiraju J.S.S."/>
            <person name="Engler F."/>
            <person name="Soderlund C."/>
            <person name="Wing R.A."/>
            <person name="Palmer L.E."/>
            <person name="de la Bastide M."/>
            <person name="Spiegel L."/>
            <person name="Nascimento L."/>
            <person name="Zutavern T."/>
            <person name="O'Shaughnessy A."/>
            <person name="Dike S."/>
            <person name="Dedhia N."/>
            <person name="Preston R."/>
            <person name="Balija V."/>
            <person name="McCombie W.R."/>
            <person name="Chow T."/>
            <person name="Chen H."/>
            <person name="Chung M."/>
            <person name="Chen C."/>
            <person name="Shaw J."/>
            <person name="Wu H."/>
            <person name="Hsiao K."/>
            <person name="Chao Y."/>
            <person name="Chu M."/>
            <person name="Cheng C."/>
            <person name="Hour A."/>
            <person name="Lee P."/>
            <person name="Lin S."/>
            <person name="Lin Y."/>
            <person name="Liou J."/>
            <person name="Liu S."/>
            <person name="Hsing Y."/>
            <person name="Raghuvanshi S."/>
            <person name="Mohanty A."/>
            <person name="Bharti A.K."/>
            <person name="Gaur A."/>
            <person name="Gupta V."/>
            <person name="Kumar D."/>
            <person name="Ravi V."/>
            <person name="Vij S."/>
            <person name="Kapur A."/>
            <person name="Khurana P."/>
            <person name="Khurana P."/>
            <person name="Khurana J.P."/>
            <person name="Tyagi A.K."/>
            <person name="Gaikwad K."/>
            <person name="Singh A."/>
            <person name="Dalal V."/>
            <person name="Srivastava S."/>
            <person name="Dixit A."/>
            <person name="Pal A.K."/>
            <person name="Ghazi I.A."/>
            <person name="Yadav M."/>
            <person name="Pandit A."/>
            <person name="Bhargava A."/>
            <person name="Sureshbabu K."/>
            <person name="Batra K."/>
            <person name="Sharma T.R."/>
            <person name="Mohapatra T."/>
            <person name="Singh N.K."/>
            <person name="Messing J."/>
            <person name="Nelson A.B."/>
            <person name="Fuks G."/>
            <person name="Kavchok S."/>
            <person name="Keizer G."/>
            <person name="Linton E."/>
            <person name="Llaca V."/>
            <person name="Song R."/>
            <person name="Tanyolac B."/>
            <person name="Young S."/>
            <person name="Ho-Il K."/>
            <person name="Hahn J.H."/>
            <person name="Sangsakoo G."/>
            <person name="Vanavichit A."/>
            <person name="de Mattos Luiz.A.T."/>
            <person name="Zimmer P.D."/>
            <person name="Malone G."/>
            <person name="Dellagostin O."/>
            <person name="de Oliveira A.C."/>
            <person name="Bevan M."/>
            <person name="Bancroft I."/>
            <person name="Minx P."/>
            <person name="Cordum H."/>
            <person name="Wilson R."/>
            <person name="Cheng Z."/>
            <person name="Jin W."/>
            <person name="Jiang J."/>
            <person name="Leong S.A."/>
            <person name="Iwama H."/>
            <person name="Gojobori T."/>
            <person name="Itoh T."/>
            <person name="Niimura Y."/>
            <person name="Fujii Y."/>
            <person name="Habara T."/>
            <person name="Sakai H."/>
            <person name="Sato Y."/>
            <person name="Wilson G."/>
            <person name="Kumar K."/>
            <person name="McCouch S."/>
            <person name="Juretic N."/>
            <person name="Hoen D."/>
            <person name="Wright S."/>
            <person name="Bruskiewich R."/>
            <person name="Bureau T."/>
            <person name="Miyao A."/>
            <person name="Hirochika H."/>
            <person name="Nishikawa T."/>
            <person name="Kadowaki K."/>
            <person name="Sugiura M."/>
            <person name="Burr B."/>
            <person name="Sasaki T."/>
        </authorList>
    </citation>
    <scope>NUCLEOTIDE SEQUENCE [LARGE SCALE GENOMIC DNA]</scope>
    <source>
        <strain evidence="3">cv. Nipponbare</strain>
    </source>
</reference>
<proteinExistence type="predicted"/>
<feature type="compositionally biased region" description="Basic and acidic residues" evidence="1">
    <location>
        <begin position="80"/>
        <end position="89"/>
    </location>
</feature>
<name>A0A0P0XQD0_ORYSJ</name>
<evidence type="ECO:0000256" key="1">
    <source>
        <dbReference type="SAM" id="MobiDB-lite"/>
    </source>
</evidence>
<feature type="region of interest" description="Disordered" evidence="1">
    <location>
        <begin position="77"/>
        <end position="109"/>
    </location>
</feature>